<dbReference type="GO" id="GO:0004175">
    <property type="term" value="F:endopeptidase activity"/>
    <property type="evidence" value="ECO:0007669"/>
    <property type="project" value="UniProtKB-ARBA"/>
</dbReference>
<feature type="transmembrane region" description="Helical" evidence="1">
    <location>
        <begin position="140"/>
        <end position="160"/>
    </location>
</feature>
<dbReference type="InterPro" id="IPR052710">
    <property type="entry name" value="CAAX_protease"/>
</dbReference>
<dbReference type="GO" id="GO:0006508">
    <property type="term" value="P:proteolysis"/>
    <property type="evidence" value="ECO:0007669"/>
    <property type="project" value="UniProtKB-KW"/>
</dbReference>
<dbReference type="KEGG" id="rsu:NHU_03915"/>
<feature type="transmembrane region" description="Helical" evidence="1">
    <location>
        <begin position="269"/>
        <end position="292"/>
    </location>
</feature>
<reference evidence="3 4" key="1">
    <citation type="submission" date="2015-02" db="EMBL/GenBank/DDBJ databases">
        <title>Genome sequene of Rhodovulum sulfidophilum DSM 2351.</title>
        <authorList>
            <person name="Nagao N."/>
        </authorList>
    </citation>
    <scope>NUCLEOTIDE SEQUENCE [LARGE SCALE GENOMIC DNA]</scope>
    <source>
        <strain evidence="3 4">DSM 2351</strain>
    </source>
</reference>
<dbReference type="GO" id="GO:0080120">
    <property type="term" value="P:CAAX-box protein maturation"/>
    <property type="evidence" value="ECO:0007669"/>
    <property type="project" value="UniProtKB-ARBA"/>
</dbReference>
<dbReference type="PATRIC" id="fig|35806.4.peg.4016"/>
<dbReference type="PANTHER" id="PTHR36435:SF1">
    <property type="entry name" value="CAAX AMINO TERMINAL PROTEASE FAMILY PROTEIN"/>
    <property type="match status" value="1"/>
</dbReference>
<dbReference type="PANTHER" id="PTHR36435">
    <property type="entry name" value="SLR1288 PROTEIN"/>
    <property type="match status" value="1"/>
</dbReference>
<keyword evidence="1" id="KW-0812">Transmembrane</keyword>
<dbReference type="EMBL" id="AP014800">
    <property type="protein sequence ID" value="BAQ71039.1"/>
    <property type="molecule type" value="Genomic_DNA"/>
</dbReference>
<evidence type="ECO:0000259" key="2">
    <source>
        <dbReference type="Pfam" id="PF02517"/>
    </source>
</evidence>
<dbReference type="eggNOG" id="COG1266">
    <property type="taxonomic scope" value="Bacteria"/>
</dbReference>
<feature type="transmembrane region" description="Helical" evidence="1">
    <location>
        <begin position="204"/>
        <end position="222"/>
    </location>
</feature>
<keyword evidence="3" id="KW-0378">Hydrolase</keyword>
<dbReference type="AlphaFoldDB" id="A0A0D6B8G4"/>
<proteinExistence type="predicted"/>
<dbReference type="Pfam" id="PF02517">
    <property type="entry name" value="Rce1-like"/>
    <property type="match status" value="1"/>
</dbReference>
<sequence>MRYDPHETLVSAARGQPALWRLAAGLAVVAAVQIGLTYTVYGLISALRGPGIAEAAFRGVFETTATASDTLWLLASFLCLICGTAVAAQLMQGRSLRSLTGPPDAAIGQFVRVLRAVALLYLVLWVVLPAGPEKVAHRPVGAWLALLPLALPALAIQTFAEEMLFRGYLQQQLAARFRSPLLWIGMPALLFALAHYSPGAAGDNALPAALWAAAFSVAASDLTARSGTLGAAVALHFVNNAMAVLIVALPGPVSGLALYTYGFGADDPALGPLIAVDLAVLGLSWLAARVALRV</sequence>
<feature type="transmembrane region" description="Helical" evidence="1">
    <location>
        <begin position="110"/>
        <end position="128"/>
    </location>
</feature>
<feature type="transmembrane region" description="Helical" evidence="1">
    <location>
        <begin position="20"/>
        <end position="41"/>
    </location>
</feature>
<keyword evidence="3" id="KW-0645">Protease</keyword>
<evidence type="ECO:0000313" key="3">
    <source>
        <dbReference type="EMBL" id="BAQ71039.1"/>
    </source>
</evidence>
<name>A0A0D6B8G4_RHOSU</name>
<gene>
    <name evidence="3" type="ORF">NHU_03915</name>
</gene>
<accession>A0A0D6B8G4</accession>
<keyword evidence="1" id="KW-1133">Transmembrane helix</keyword>
<feature type="domain" description="CAAX prenyl protease 2/Lysostaphin resistance protein A-like" evidence="2">
    <location>
        <begin position="145"/>
        <end position="242"/>
    </location>
</feature>
<protein>
    <submittedName>
        <fullName evidence="3">Caax amino terminal protease family protein</fullName>
    </submittedName>
</protein>
<organism evidence="3 4">
    <name type="scientific">Rhodovulum sulfidophilum</name>
    <name type="common">Rhodobacter sulfidophilus</name>
    <dbReference type="NCBI Taxonomy" id="35806"/>
    <lineage>
        <taxon>Bacteria</taxon>
        <taxon>Pseudomonadati</taxon>
        <taxon>Pseudomonadota</taxon>
        <taxon>Alphaproteobacteria</taxon>
        <taxon>Rhodobacterales</taxon>
        <taxon>Paracoccaceae</taxon>
        <taxon>Rhodovulum</taxon>
    </lineage>
</organism>
<keyword evidence="1" id="KW-0472">Membrane</keyword>
<evidence type="ECO:0000313" key="4">
    <source>
        <dbReference type="Proteomes" id="UP000064912"/>
    </source>
</evidence>
<evidence type="ECO:0000256" key="1">
    <source>
        <dbReference type="SAM" id="Phobius"/>
    </source>
</evidence>
<feature type="transmembrane region" description="Helical" evidence="1">
    <location>
        <begin position="181"/>
        <end position="198"/>
    </location>
</feature>
<feature type="transmembrane region" description="Helical" evidence="1">
    <location>
        <begin position="71"/>
        <end position="90"/>
    </location>
</feature>
<dbReference type="InterPro" id="IPR003675">
    <property type="entry name" value="Rce1/LyrA-like_dom"/>
</dbReference>
<dbReference type="Proteomes" id="UP000064912">
    <property type="component" value="Chromosome"/>
</dbReference>